<protein>
    <recommendedName>
        <fullName evidence="3">Transglycosylase SLT domain-containing protein</fullName>
    </recommendedName>
</protein>
<dbReference type="EMBL" id="AP021876">
    <property type="protein sequence ID" value="BBO83089.1"/>
    <property type="molecule type" value="Genomic_DNA"/>
</dbReference>
<dbReference type="InterPro" id="IPR000189">
    <property type="entry name" value="Transglyc_AS"/>
</dbReference>
<dbReference type="GO" id="GO:0008933">
    <property type="term" value="F:peptidoglycan lytic transglycosylase activity"/>
    <property type="evidence" value="ECO:0007669"/>
    <property type="project" value="InterPro"/>
</dbReference>
<dbReference type="PANTHER" id="PTHR37423">
    <property type="entry name" value="SOLUBLE LYTIC MUREIN TRANSGLYCOSYLASE-RELATED"/>
    <property type="match status" value="1"/>
</dbReference>
<dbReference type="InterPro" id="IPR008258">
    <property type="entry name" value="Transglycosylase_SLT_dom_1"/>
</dbReference>
<evidence type="ECO:0000256" key="2">
    <source>
        <dbReference type="SAM" id="Phobius"/>
    </source>
</evidence>
<keyword evidence="2" id="KW-0472">Membrane</keyword>
<evidence type="ECO:0000259" key="3">
    <source>
        <dbReference type="Pfam" id="PF01464"/>
    </source>
</evidence>
<dbReference type="AlphaFoldDB" id="A0A5K7ZS94"/>
<dbReference type="Gene3D" id="1.10.530.10">
    <property type="match status" value="1"/>
</dbReference>
<dbReference type="KEGG" id="dov:DSCO28_36550"/>
<comment type="similarity">
    <text evidence="1">Belongs to the transglycosylase Slt family.</text>
</comment>
<organism evidence="4 5">
    <name type="scientific">Desulfosarcina ovata subsp. sediminis</name>
    <dbReference type="NCBI Taxonomy" id="885957"/>
    <lineage>
        <taxon>Bacteria</taxon>
        <taxon>Pseudomonadati</taxon>
        <taxon>Thermodesulfobacteriota</taxon>
        <taxon>Desulfobacteria</taxon>
        <taxon>Desulfobacterales</taxon>
        <taxon>Desulfosarcinaceae</taxon>
        <taxon>Desulfosarcina</taxon>
    </lineage>
</organism>
<proteinExistence type="inferred from homology"/>
<dbReference type="Pfam" id="PF01464">
    <property type="entry name" value="SLT"/>
    <property type="match status" value="1"/>
</dbReference>
<dbReference type="PANTHER" id="PTHR37423:SF2">
    <property type="entry name" value="MEMBRANE-BOUND LYTIC MUREIN TRANSGLYCOSYLASE C"/>
    <property type="match status" value="1"/>
</dbReference>
<name>A0A5K7ZS94_9BACT</name>
<sequence>MKVIFIYYGLVISFIIAISTGISWATIMPDPNIQHDLKALFDDTPQVKGYPYQDILSAASEKYGLSLPYILAVVRGESFFDANAVSHKGAVGLMQVMPATAADYGIREADLVDPKVNIDVGVHYLSDLYTRFQDPYLALAAYYCGPGGVDRENFSLREDCNEYVQYIHSHLKKILAGPEGKIPNTARQKDYMVLTHFDNFLDAENFLGMMSGMLPDLEFDIFRWESERENHSRFQYRIMASGSKSTDHEKICRAVKSATGFSFCNP</sequence>
<dbReference type="InterPro" id="IPR023346">
    <property type="entry name" value="Lysozyme-like_dom_sf"/>
</dbReference>
<keyword evidence="2" id="KW-1133">Transmembrane helix</keyword>
<dbReference type="Proteomes" id="UP000425960">
    <property type="component" value="Chromosome"/>
</dbReference>
<evidence type="ECO:0000313" key="5">
    <source>
        <dbReference type="Proteomes" id="UP000425960"/>
    </source>
</evidence>
<feature type="transmembrane region" description="Helical" evidence="2">
    <location>
        <begin position="6"/>
        <end position="27"/>
    </location>
</feature>
<accession>A0A5K7ZS94</accession>
<keyword evidence="2" id="KW-0812">Transmembrane</keyword>
<evidence type="ECO:0000313" key="4">
    <source>
        <dbReference type="EMBL" id="BBO83089.1"/>
    </source>
</evidence>
<dbReference type="GO" id="GO:0000270">
    <property type="term" value="P:peptidoglycan metabolic process"/>
    <property type="evidence" value="ECO:0007669"/>
    <property type="project" value="InterPro"/>
</dbReference>
<dbReference type="PROSITE" id="PS00922">
    <property type="entry name" value="TRANSGLYCOSYLASE"/>
    <property type="match status" value="1"/>
</dbReference>
<dbReference type="GO" id="GO:0016020">
    <property type="term" value="C:membrane"/>
    <property type="evidence" value="ECO:0007669"/>
    <property type="project" value="InterPro"/>
</dbReference>
<evidence type="ECO:0000256" key="1">
    <source>
        <dbReference type="ARBA" id="ARBA00007734"/>
    </source>
</evidence>
<dbReference type="SUPFAM" id="SSF53955">
    <property type="entry name" value="Lysozyme-like"/>
    <property type="match status" value="1"/>
</dbReference>
<gene>
    <name evidence="4" type="ORF">DSCO28_36550</name>
</gene>
<feature type="domain" description="Transglycosylase SLT" evidence="3">
    <location>
        <begin position="57"/>
        <end position="152"/>
    </location>
</feature>
<reference evidence="4 5" key="1">
    <citation type="submission" date="2019-11" db="EMBL/GenBank/DDBJ databases">
        <title>Comparative genomics of hydrocarbon-degrading Desulfosarcina strains.</title>
        <authorList>
            <person name="Watanabe M."/>
            <person name="Kojima H."/>
            <person name="Fukui M."/>
        </authorList>
    </citation>
    <scope>NUCLEOTIDE SEQUENCE [LARGE SCALE GENOMIC DNA]</scope>
    <source>
        <strain evidence="4 5">28bB2T</strain>
    </source>
</reference>